<proteinExistence type="predicted"/>
<protein>
    <recommendedName>
        <fullName evidence="5">Integral membrane protein</fullName>
    </recommendedName>
</protein>
<evidence type="ECO:0000256" key="2">
    <source>
        <dbReference type="SAM" id="Phobius"/>
    </source>
</evidence>
<feature type="compositionally biased region" description="Pro residues" evidence="1">
    <location>
        <begin position="71"/>
        <end position="80"/>
    </location>
</feature>
<organism evidence="3 4">
    <name type="scientific">Streptomyces axinellae</name>
    <dbReference type="NCBI Taxonomy" id="552788"/>
    <lineage>
        <taxon>Bacteria</taxon>
        <taxon>Bacillati</taxon>
        <taxon>Actinomycetota</taxon>
        <taxon>Actinomycetes</taxon>
        <taxon>Kitasatosporales</taxon>
        <taxon>Streptomycetaceae</taxon>
        <taxon>Streptomyces</taxon>
    </lineage>
</organism>
<sequence length="292" mass="30017">MSDAHETGTGAGEPPARQPLPPEVPAPEPPTPAEESAGAAPLPPSGQEPGGEWWRAPDADGDPAPEAALPPQAPPPPTDPPTAGTADGAPASEPQERQEPAAGGGPEWWQGDLVRDEMREGWDTASVEAGVAAQELSHQLQHAAGAISDAVAGVAYPAAARRGLDIRWMRLSINLPSIAVSLLVTWGGKSATDRMVASVAEDGIFAPLGWVLLVVLLFGVVMVLPIGAPLAAALGGLVQAVASGLIAAVRRGWRTPVIGYLLRLVVAVVVWAFIFGVTAQVWRGVVHLLTGA</sequence>
<feature type="compositionally biased region" description="Low complexity" evidence="1">
    <location>
        <begin position="81"/>
        <end position="91"/>
    </location>
</feature>
<gene>
    <name evidence="3" type="ORF">GCM10009863_66370</name>
</gene>
<evidence type="ECO:0008006" key="5">
    <source>
        <dbReference type="Google" id="ProtNLM"/>
    </source>
</evidence>
<feature type="transmembrane region" description="Helical" evidence="2">
    <location>
        <begin position="204"/>
        <end position="224"/>
    </location>
</feature>
<feature type="transmembrane region" description="Helical" evidence="2">
    <location>
        <begin position="261"/>
        <end position="282"/>
    </location>
</feature>
<dbReference type="EMBL" id="BAAARJ010000037">
    <property type="protein sequence ID" value="GAA2639964.1"/>
    <property type="molecule type" value="Genomic_DNA"/>
</dbReference>
<name>A0ABN3R036_9ACTN</name>
<evidence type="ECO:0000313" key="3">
    <source>
        <dbReference type="EMBL" id="GAA2639964.1"/>
    </source>
</evidence>
<feature type="region of interest" description="Disordered" evidence="1">
    <location>
        <begin position="1"/>
        <end position="110"/>
    </location>
</feature>
<keyword evidence="4" id="KW-1185">Reference proteome</keyword>
<reference evidence="3 4" key="1">
    <citation type="journal article" date="2019" name="Int. J. Syst. Evol. Microbiol.">
        <title>The Global Catalogue of Microorganisms (GCM) 10K type strain sequencing project: providing services to taxonomists for standard genome sequencing and annotation.</title>
        <authorList>
            <consortium name="The Broad Institute Genomics Platform"/>
            <consortium name="The Broad Institute Genome Sequencing Center for Infectious Disease"/>
            <person name="Wu L."/>
            <person name="Ma J."/>
        </authorList>
    </citation>
    <scope>NUCLEOTIDE SEQUENCE [LARGE SCALE GENOMIC DNA]</scope>
    <source>
        <strain evidence="3 4">JCM 16373</strain>
    </source>
</reference>
<dbReference type="RefSeq" id="WP_344570786.1">
    <property type="nucleotide sequence ID" value="NZ_BAAARJ010000037.1"/>
</dbReference>
<feature type="transmembrane region" description="Helical" evidence="2">
    <location>
        <begin position="230"/>
        <end position="249"/>
    </location>
</feature>
<accession>A0ABN3R036</accession>
<evidence type="ECO:0000313" key="4">
    <source>
        <dbReference type="Proteomes" id="UP001501447"/>
    </source>
</evidence>
<keyword evidence="2" id="KW-1133">Transmembrane helix</keyword>
<evidence type="ECO:0000256" key="1">
    <source>
        <dbReference type="SAM" id="MobiDB-lite"/>
    </source>
</evidence>
<comment type="caution">
    <text evidence="3">The sequence shown here is derived from an EMBL/GenBank/DDBJ whole genome shotgun (WGS) entry which is preliminary data.</text>
</comment>
<keyword evidence="2" id="KW-0472">Membrane</keyword>
<keyword evidence="2" id="KW-0812">Transmembrane</keyword>
<dbReference type="Proteomes" id="UP001501447">
    <property type="component" value="Unassembled WGS sequence"/>
</dbReference>
<feature type="compositionally biased region" description="Pro residues" evidence="1">
    <location>
        <begin position="16"/>
        <end position="32"/>
    </location>
</feature>